<keyword evidence="9 14" id="KW-1133">Transmembrane helix</keyword>
<dbReference type="InterPro" id="IPR024194">
    <property type="entry name" value="Ac/AlaTfrase_AlgI/DltB"/>
</dbReference>
<dbReference type="PANTHER" id="PTHR13285">
    <property type="entry name" value="ACYLTRANSFERASE"/>
    <property type="match status" value="1"/>
</dbReference>
<evidence type="ECO:0000256" key="3">
    <source>
        <dbReference type="ARBA" id="ARBA00010323"/>
    </source>
</evidence>
<keyword evidence="6 13" id="KW-0808">Transferase</keyword>
<feature type="transmembrane region" description="Helical" evidence="14">
    <location>
        <begin position="152"/>
        <end position="169"/>
    </location>
</feature>
<feature type="transmembrane region" description="Helical" evidence="14">
    <location>
        <begin position="74"/>
        <end position="107"/>
    </location>
</feature>
<evidence type="ECO:0000256" key="2">
    <source>
        <dbReference type="ARBA" id="ARBA00005182"/>
    </source>
</evidence>
<proteinExistence type="inferred from homology"/>
<protein>
    <recommendedName>
        <fullName evidence="4">Probable alginate O-acetylase AlgI</fullName>
    </recommendedName>
    <alternativeName>
        <fullName evidence="12">Alginate biosynthesis protein AlgI</fullName>
    </alternativeName>
</protein>
<dbReference type="PIRSF" id="PIRSF016636">
    <property type="entry name" value="AlgI_DltB"/>
    <property type="match status" value="1"/>
</dbReference>
<keyword evidence="5 13" id="KW-1003">Cell membrane</keyword>
<feature type="transmembrane region" description="Helical" evidence="14">
    <location>
        <begin position="450"/>
        <end position="470"/>
    </location>
</feature>
<evidence type="ECO:0000256" key="6">
    <source>
        <dbReference type="ARBA" id="ARBA00022679"/>
    </source>
</evidence>
<evidence type="ECO:0000256" key="12">
    <source>
        <dbReference type="ARBA" id="ARBA00031030"/>
    </source>
</evidence>
<organism evidence="15">
    <name type="scientific">Rubrivivax gelatinosus S1</name>
    <dbReference type="NCBI Taxonomy" id="1138313"/>
    <lineage>
        <taxon>Bacteria</taxon>
        <taxon>Pseudomonadati</taxon>
        <taxon>Pseudomonadota</taxon>
        <taxon>Betaproteobacteria</taxon>
        <taxon>Burkholderiales</taxon>
        <taxon>Sphaerotilaceae</taxon>
        <taxon>Rubrivivax</taxon>
    </lineage>
</organism>
<keyword evidence="11 13" id="KW-0012">Acyltransferase</keyword>
<evidence type="ECO:0000256" key="5">
    <source>
        <dbReference type="ARBA" id="ARBA00022475"/>
    </source>
</evidence>
<comment type="pathway">
    <text evidence="2">Glycan biosynthesis; alginate biosynthesis.</text>
</comment>
<sequence length="479" mass="52277">MIFSSASFFVFLLATLALYAAADTQRQRAGLLLAASLVFYASWKPAYLLLLLASLGINYRLYTSLLARRSRAVLVFAVTLNLCLLGVAKYLAFATESVLAAVAWLGWGGTTDAPGWMHWALPLGISFYTFHMLSAMFDVWRGTWAKPVSFSRWCLYVTFFPHLIAGPILRPGQLIDQLGELQPLRADAFRLGGTIFAAGLVKKALLADNLAPIADAAFSSPAALDAAAAWTGTLAFAFQIYFDFSGYSEMAIGLALLFGVVLPRNFLYPYHSRNPTEFWRRWHVTLSQWLRDYLYIALGGNRGGPARTYLNLMTTMVLGGLWHGANWTFVVWGALQGAYLVGHRLLSGAFERLGVAPDGAAGRALALAGVPATFMLMLVAWVFFRAADFGSATTILTAMAGLHEPASGGLAFRRYEVGIVGVGALVAALEPALVRICERRGIGWWWRVPFVLRGGAYATLVLAIVAFGGATQKFIYFDF</sequence>
<keyword evidence="8" id="KW-0016">Alginate biosynthesis</keyword>
<evidence type="ECO:0000256" key="4">
    <source>
        <dbReference type="ARBA" id="ARBA00016084"/>
    </source>
</evidence>
<name>L8BA73_RUBGE</name>
<dbReference type="GO" id="GO:0016746">
    <property type="term" value="F:acyltransferase activity"/>
    <property type="evidence" value="ECO:0007669"/>
    <property type="project" value="UniProtKB-KW"/>
</dbReference>
<feature type="transmembrane region" description="Helical" evidence="14">
    <location>
        <begin position="119"/>
        <end position="140"/>
    </location>
</feature>
<dbReference type="InterPro" id="IPR004299">
    <property type="entry name" value="MBOAT_fam"/>
</dbReference>
<reference evidence="15" key="2">
    <citation type="submission" date="2013-02" db="EMBL/GenBank/DDBJ databases">
        <title>EmbRS an orphan two-component system to save Rubrivivax gelatinosus from drowning.</title>
        <authorList>
            <person name="Steunou A."/>
            <person name="Liotenberg S."/>
            <person name="Soler M."/>
            <person name="Briandet R."/>
            <person name="Barbe V."/>
            <person name="Astier C."/>
            <person name="Ouchane S."/>
        </authorList>
    </citation>
    <scope>NUCLEOTIDE SEQUENCE</scope>
    <source>
        <strain evidence="15">S1</strain>
    </source>
</reference>
<dbReference type="EMBL" id="FO082879">
    <property type="protein sequence ID" value="CCF78708.1"/>
    <property type="molecule type" value="Genomic_DNA"/>
</dbReference>
<dbReference type="GO" id="GO:0042121">
    <property type="term" value="P:alginic acid biosynthetic process"/>
    <property type="evidence" value="ECO:0007669"/>
    <property type="project" value="UniProtKB-KW"/>
</dbReference>
<evidence type="ECO:0000256" key="11">
    <source>
        <dbReference type="ARBA" id="ARBA00023315"/>
    </source>
</evidence>
<evidence type="ECO:0000256" key="14">
    <source>
        <dbReference type="SAM" id="Phobius"/>
    </source>
</evidence>
<accession>L8BA73</accession>
<evidence type="ECO:0000256" key="13">
    <source>
        <dbReference type="PIRNR" id="PIRNR016636"/>
    </source>
</evidence>
<evidence type="ECO:0000256" key="8">
    <source>
        <dbReference type="ARBA" id="ARBA00022841"/>
    </source>
</evidence>
<dbReference type="InterPro" id="IPR028362">
    <property type="entry name" value="AlgI"/>
</dbReference>
<keyword evidence="10 13" id="KW-0472">Membrane</keyword>
<comment type="similarity">
    <text evidence="3 13">Belongs to the membrane-bound acyltransferase family.</text>
</comment>
<gene>
    <name evidence="15" type="ORF">RGS1_10413</name>
</gene>
<dbReference type="PANTHER" id="PTHR13285:SF23">
    <property type="entry name" value="TEICHOIC ACID D-ALANYLTRANSFERASE"/>
    <property type="match status" value="1"/>
</dbReference>
<feature type="transmembrane region" description="Helical" evidence="14">
    <location>
        <begin position="321"/>
        <end position="342"/>
    </location>
</feature>
<dbReference type="Pfam" id="PF03062">
    <property type="entry name" value="MBOAT"/>
    <property type="match status" value="1"/>
</dbReference>
<evidence type="ECO:0000256" key="10">
    <source>
        <dbReference type="ARBA" id="ARBA00023136"/>
    </source>
</evidence>
<feature type="transmembrane region" description="Helical" evidence="14">
    <location>
        <begin position="251"/>
        <end position="270"/>
    </location>
</feature>
<evidence type="ECO:0000256" key="9">
    <source>
        <dbReference type="ARBA" id="ARBA00022989"/>
    </source>
</evidence>
<evidence type="ECO:0000256" key="1">
    <source>
        <dbReference type="ARBA" id="ARBA00004651"/>
    </source>
</evidence>
<feature type="transmembrane region" description="Helical" evidence="14">
    <location>
        <begin position="363"/>
        <end position="384"/>
    </location>
</feature>
<comment type="subcellular location">
    <subcellularLocation>
        <location evidence="1">Cell membrane</location>
        <topology evidence="1">Multi-pass membrane protein</topology>
    </subcellularLocation>
</comment>
<keyword evidence="7 14" id="KW-0812">Transmembrane</keyword>
<dbReference type="PIRSF" id="PIRSF500217">
    <property type="entry name" value="AlgI"/>
    <property type="match status" value="1"/>
</dbReference>
<reference evidence="15" key="1">
    <citation type="submission" date="2012-02" db="EMBL/GenBank/DDBJ databases">
        <authorList>
            <person name="Genoscope - CEA"/>
        </authorList>
    </citation>
    <scope>NUCLEOTIDE SEQUENCE</scope>
    <source>
        <strain evidence="15">S1</strain>
    </source>
</reference>
<dbReference type="AlphaFoldDB" id="L8BA73"/>
<evidence type="ECO:0000256" key="7">
    <source>
        <dbReference type="ARBA" id="ARBA00022692"/>
    </source>
</evidence>
<dbReference type="InterPro" id="IPR051085">
    <property type="entry name" value="MB_O-acyltransferase"/>
</dbReference>
<dbReference type="GO" id="GO:0005886">
    <property type="term" value="C:plasma membrane"/>
    <property type="evidence" value="ECO:0007669"/>
    <property type="project" value="UniProtKB-SubCell"/>
</dbReference>
<evidence type="ECO:0000313" key="15">
    <source>
        <dbReference type="EMBL" id="CCF78708.1"/>
    </source>
</evidence>